<reference evidence="2" key="2">
    <citation type="submission" date="2023-01" db="EMBL/GenBank/DDBJ databases">
        <authorList>
            <person name="Sun Q."/>
            <person name="Evtushenko L."/>
        </authorList>
    </citation>
    <scope>NUCLEOTIDE SEQUENCE</scope>
    <source>
        <strain evidence="2">VKM B-1513</strain>
    </source>
</reference>
<feature type="transmembrane region" description="Helical" evidence="1">
    <location>
        <begin position="48"/>
        <end position="69"/>
    </location>
</feature>
<sequence length="142" mass="14775">MHTVLGWFCFLVLSATAGLHVYWGLGGLWPADNAAALSRTVIGTHSGVMPPAGVTLVVAALIFAAGSFAFARGVLAWDSLILLRVPLAGLALIFLLRGAVSYMPGPFSRAAEPFAHLNAVYFSPLILALGAAFAALALSPRQ</sequence>
<reference evidence="2" key="1">
    <citation type="journal article" date="2014" name="Int. J. Syst. Evol. Microbiol.">
        <title>Complete genome sequence of Corynebacterium casei LMG S-19264T (=DSM 44701T), isolated from a smear-ripened cheese.</title>
        <authorList>
            <consortium name="US DOE Joint Genome Institute (JGI-PGF)"/>
            <person name="Walter F."/>
            <person name="Albersmeier A."/>
            <person name="Kalinowski J."/>
            <person name="Ruckert C."/>
        </authorList>
    </citation>
    <scope>NUCLEOTIDE SEQUENCE</scope>
    <source>
        <strain evidence="2">VKM B-1513</strain>
    </source>
</reference>
<dbReference type="InterPro" id="IPR025058">
    <property type="entry name" value="DUF3995"/>
</dbReference>
<dbReference type="RefSeq" id="WP_271186973.1">
    <property type="nucleotide sequence ID" value="NZ_BSFE01000005.1"/>
</dbReference>
<evidence type="ECO:0000256" key="1">
    <source>
        <dbReference type="SAM" id="Phobius"/>
    </source>
</evidence>
<name>A0A9W6INX9_9PROT</name>
<accession>A0A9W6INX9</accession>
<keyword evidence="1" id="KW-1133">Transmembrane helix</keyword>
<evidence type="ECO:0008006" key="4">
    <source>
        <dbReference type="Google" id="ProtNLM"/>
    </source>
</evidence>
<dbReference type="EMBL" id="BSFE01000005">
    <property type="protein sequence ID" value="GLK52610.1"/>
    <property type="molecule type" value="Genomic_DNA"/>
</dbReference>
<keyword evidence="1" id="KW-0472">Membrane</keyword>
<organism evidence="2 3">
    <name type="scientific">Maricaulis virginensis</name>
    <dbReference type="NCBI Taxonomy" id="144022"/>
    <lineage>
        <taxon>Bacteria</taxon>
        <taxon>Pseudomonadati</taxon>
        <taxon>Pseudomonadota</taxon>
        <taxon>Alphaproteobacteria</taxon>
        <taxon>Maricaulales</taxon>
        <taxon>Maricaulaceae</taxon>
        <taxon>Maricaulis</taxon>
    </lineage>
</organism>
<comment type="caution">
    <text evidence="2">The sequence shown here is derived from an EMBL/GenBank/DDBJ whole genome shotgun (WGS) entry which is preliminary data.</text>
</comment>
<feature type="transmembrane region" description="Helical" evidence="1">
    <location>
        <begin position="120"/>
        <end position="138"/>
    </location>
</feature>
<evidence type="ECO:0000313" key="2">
    <source>
        <dbReference type="EMBL" id="GLK52610.1"/>
    </source>
</evidence>
<keyword evidence="3" id="KW-1185">Reference proteome</keyword>
<feature type="transmembrane region" description="Helical" evidence="1">
    <location>
        <begin position="81"/>
        <end position="100"/>
    </location>
</feature>
<gene>
    <name evidence="2" type="ORF">GCM10017621_21180</name>
</gene>
<keyword evidence="1" id="KW-0812">Transmembrane</keyword>
<protein>
    <recommendedName>
        <fullName evidence="4">DUF3995 domain-containing protein</fullName>
    </recommendedName>
</protein>
<dbReference type="AlphaFoldDB" id="A0A9W6INX9"/>
<dbReference type="Proteomes" id="UP001143486">
    <property type="component" value="Unassembled WGS sequence"/>
</dbReference>
<dbReference type="Pfam" id="PF13160">
    <property type="entry name" value="DUF3995"/>
    <property type="match status" value="1"/>
</dbReference>
<proteinExistence type="predicted"/>
<evidence type="ECO:0000313" key="3">
    <source>
        <dbReference type="Proteomes" id="UP001143486"/>
    </source>
</evidence>